<dbReference type="Pfam" id="PF10979">
    <property type="entry name" value="DUF2786"/>
    <property type="match status" value="1"/>
</dbReference>
<dbReference type="RefSeq" id="WP_140588402.1">
    <property type="nucleotide sequence ID" value="NZ_VFRR01000013.1"/>
</dbReference>
<dbReference type="Proteomes" id="UP000315901">
    <property type="component" value="Unassembled WGS sequence"/>
</dbReference>
<accession>A0A501WRK5</accession>
<protein>
    <submittedName>
        <fullName evidence="4">DUF2786 domain-containing protein</fullName>
    </submittedName>
</protein>
<dbReference type="AlphaFoldDB" id="A0A501WRK5"/>
<evidence type="ECO:0000256" key="2">
    <source>
        <dbReference type="SAM" id="MobiDB-lite"/>
    </source>
</evidence>
<evidence type="ECO:0000313" key="5">
    <source>
        <dbReference type="Proteomes" id="UP000315901"/>
    </source>
</evidence>
<reference evidence="4 5" key="1">
    <citation type="submission" date="2019-06" db="EMBL/GenBank/DDBJ databases">
        <title>A novel bacterium of genus Marinomonas, isolated from coastal sand.</title>
        <authorList>
            <person name="Huang H."/>
            <person name="Mo K."/>
            <person name="Hu Y."/>
        </authorList>
    </citation>
    <scope>NUCLEOTIDE SEQUENCE [LARGE SCALE GENOMIC DNA]</scope>
    <source>
        <strain evidence="4 5">HB171799</strain>
    </source>
</reference>
<feature type="compositionally biased region" description="Polar residues" evidence="2">
    <location>
        <begin position="225"/>
        <end position="246"/>
    </location>
</feature>
<dbReference type="EMBL" id="VFRR01000013">
    <property type="protein sequence ID" value="TPE51988.1"/>
    <property type="molecule type" value="Genomic_DNA"/>
</dbReference>
<dbReference type="InterPro" id="IPR024498">
    <property type="entry name" value="DUF2786"/>
</dbReference>
<evidence type="ECO:0000259" key="3">
    <source>
        <dbReference type="Pfam" id="PF10979"/>
    </source>
</evidence>
<organism evidence="4 5">
    <name type="scientific">Maribrevibacterium harenarium</name>
    <dbReference type="NCBI Taxonomy" id="2589817"/>
    <lineage>
        <taxon>Bacteria</taxon>
        <taxon>Pseudomonadati</taxon>
        <taxon>Pseudomonadota</taxon>
        <taxon>Gammaproteobacteria</taxon>
        <taxon>Oceanospirillales</taxon>
        <taxon>Oceanospirillaceae</taxon>
        <taxon>Maribrevibacterium</taxon>
    </lineage>
</organism>
<proteinExistence type="predicted"/>
<feature type="region of interest" description="Disordered" evidence="2">
    <location>
        <begin position="151"/>
        <end position="172"/>
    </location>
</feature>
<comment type="caution">
    <text evidence="4">The sequence shown here is derived from an EMBL/GenBank/DDBJ whole genome shotgun (WGS) entry which is preliminary data.</text>
</comment>
<name>A0A501WRK5_9GAMM</name>
<feature type="coiled-coil region" evidence="1">
    <location>
        <begin position="316"/>
        <end position="422"/>
    </location>
</feature>
<sequence length="614" mass="69489">MSTRRRKKAIGKVVKLLNLATSSNSSEAQMALRHAESIILQNGLNQGEIPAFQLCDRMMLFKVSWNGTPRYAKETVARTVVSDGPRRFSEKPMDPKRAYANAATILDDMVEAEKVTPSASFQTDFSAADMTANAETSEVFQTQVEVEIDISTDKTEEPPTDFQPEATMADRGIEGTDMDLADTVEPIYDEASAAQENPVDSLNQPESDLAQPTSATTESVKERTMNTSANASEQTETATKPAQSLNREQDKRNSGNHDNVIDAASAFRPGHASFKETLRNQYASSNPSVPFEDDAYWRKVQERLATFDESNVLSDIESIEQQLQLAKEALAKQRQDRAQMELEEQQERSERARIEQSFEEAIERAFQARARAYEAWEAQQAQIRVAAMRAEQEAQTGFEELNEELQEKREAFQQHLQLKEDYRAAKIMHEVRHHLSIAAQGGEDAVASYETLVAIMEESGLSLRDLEFSDIRNKSLFIRLLERESARIANVHEREQYTEEMLDKFLLESRRAPEPKVSENPIEQVQRMLKSISGVGQYEGQKVIEQVLRLMGQHKISVRDLDYSCINKYSVFVCLINWEAEQIHSLSEREAFTAGILEEYVQFSLMNPSTSKKA</sequence>
<feature type="compositionally biased region" description="Polar residues" evidence="2">
    <location>
        <begin position="196"/>
        <end position="218"/>
    </location>
</feature>
<evidence type="ECO:0000256" key="1">
    <source>
        <dbReference type="SAM" id="Coils"/>
    </source>
</evidence>
<feature type="domain" description="DUF2786" evidence="3">
    <location>
        <begin position="8"/>
        <end position="46"/>
    </location>
</feature>
<keyword evidence="1" id="KW-0175">Coiled coil</keyword>
<evidence type="ECO:0000313" key="4">
    <source>
        <dbReference type="EMBL" id="TPE51988.1"/>
    </source>
</evidence>
<feature type="region of interest" description="Disordered" evidence="2">
    <location>
        <begin position="196"/>
        <end position="259"/>
    </location>
</feature>
<keyword evidence="5" id="KW-1185">Reference proteome</keyword>
<gene>
    <name evidence="4" type="ORF">FJM67_08435</name>
</gene>
<dbReference type="OrthoDB" id="6093454at2"/>